<reference evidence="2" key="2">
    <citation type="submission" date="2022-10" db="EMBL/GenBank/DDBJ databases">
        <authorList>
            <consortium name="ENA_rothamsted_submissions"/>
            <consortium name="culmorum"/>
            <person name="King R."/>
        </authorList>
    </citation>
    <scope>NUCLEOTIDE SEQUENCE</scope>
</reference>
<feature type="transmembrane region" description="Helical" evidence="1">
    <location>
        <begin position="252"/>
        <end position="272"/>
    </location>
</feature>
<accession>A0A9N9WR19</accession>
<feature type="transmembrane region" description="Helical" evidence="1">
    <location>
        <begin position="278"/>
        <end position="300"/>
    </location>
</feature>
<proteinExistence type="predicted"/>
<feature type="transmembrane region" description="Helical" evidence="1">
    <location>
        <begin position="133"/>
        <end position="152"/>
    </location>
</feature>
<keyword evidence="1" id="KW-0812">Transmembrane</keyword>
<reference evidence="2" key="1">
    <citation type="submission" date="2022-01" db="EMBL/GenBank/DDBJ databases">
        <authorList>
            <person name="King R."/>
        </authorList>
    </citation>
    <scope>NUCLEOTIDE SEQUENCE</scope>
</reference>
<dbReference type="AlphaFoldDB" id="A0A9N9WR19"/>
<evidence type="ECO:0000256" key="1">
    <source>
        <dbReference type="SAM" id="Phobius"/>
    </source>
</evidence>
<evidence type="ECO:0000313" key="2">
    <source>
        <dbReference type="EMBL" id="CAG9800843.1"/>
    </source>
</evidence>
<dbReference type="EMBL" id="OU895877">
    <property type="protein sequence ID" value="CAG9800843.1"/>
    <property type="molecule type" value="Genomic_DNA"/>
</dbReference>
<protein>
    <submittedName>
        <fullName evidence="2">Uncharacterized protein</fullName>
    </submittedName>
</protein>
<keyword evidence="1" id="KW-0472">Membrane</keyword>
<feature type="transmembrane region" description="Helical" evidence="1">
    <location>
        <begin position="213"/>
        <end position="240"/>
    </location>
</feature>
<keyword evidence="1" id="KW-1133">Transmembrane helix</keyword>
<evidence type="ECO:0000313" key="3">
    <source>
        <dbReference type="Proteomes" id="UP001153620"/>
    </source>
</evidence>
<feature type="transmembrane region" description="Helical" evidence="1">
    <location>
        <begin position="173"/>
        <end position="193"/>
    </location>
</feature>
<name>A0A9N9WR19_9DIPT</name>
<keyword evidence="3" id="KW-1185">Reference proteome</keyword>
<organism evidence="2 3">
    <name type="scientific">Chironomus riparius</name>
    <dbReference type="NCBI Taxonomy" id="315576"/>
    <lineage>
        <taxon>Eukaryota</taxon>
        <taxon>Metazoa</taxon>
        <taxon>Ecdysozoa</taxon>
        <taxon>Arthropoda</taxon>
        <taxon>Hexapoda</taxon>
        <taxon>Insecta</taxon>
        <taxon>Pterygota</taxon>
        <taxon>Neoptera</taxon>
        <taxon>Endopterygota</taxon>
        <taxon>Diptera</taxon>
        <taxon>Nematocera</taxon>
        <taxon>Chironomoidea</taxon>
        <taxon>Chironomidae</taxon>
        <taxon>Chironominae</taxon>
        <taxon>Chironomus</taxon>
    </lineage>
</organism>
<sequence>MWTVDKFLIFELETGGQFWGWLGIIINTISVVLLFLTILFLNSITCDDVLTFLKELNANDGLSYEQCQALHVGIKGFIIISILLLMVGLILLTLLVLGIKNRNHCQILPAAIAQGIDAVIILIFAPFSGSFRSFLFLTFVGVIWFYMFVVLISLYKKIKDEKRGAYNAQIGKIFSIIPIVFSIILFLIGLFMSCDNVQKIIERLPEENDLNCFTAKIGFGVFLIIVIAVYAVFYYIYNLLIRGINNRNHSQVCPALICEVLSVVFCILGVIFSKAIGWIIYYVIGSIFSLYVTIVLYSIYANIKSGKSNPQVAQYSGP</sequence>
<feature type="transmembrane region" description="Helical" evidence="1">
    <location>
        <begin position="72"/>
        <end position="95"/>
    </location>
</feature>
<feature type="transmembrane region" description="Helical" evidence="1">
    <location>
        <begin position="21"/>
        <end position="41"/>
    </location>
</feature>
<gene>
    <name evidence="2" type="ORF">CHIRRI_LOCUS3781</name>
</gene>
<feature type="transmembrane region" description="Helical" evidence="1">
    <location>
        <begin position="107"/>
        <end position="127"/>
    </location>
</feature>
<dbReference type="Proteomes" id="UP001153620">
    <property type="component" value="Chromosome 1"/>
</dbReference>